<dbReference type="AlphaFoldDB" id="A0AA88D4A5"/>
<evidence type="ECO:0000256" key="1">
    <source>
        <dbReference type="SAM" id="MobiDB-lite"/>
    </source>
</evidence>
<accession>A0AA88D4A5</accession>
<feature type="region of interest" description="Disordered" evidence="1">
    <location>
        <begin position="77"/>
        <end position="112"/>
    </location>
</feature>
<gene>
    <name evidence="2" type="ORF">TIFTF001_011512</name>
</gene>
<keyword evidence="3" id="KW-1185">Reference proteome</keyword>
<organism evidence="2 3">
    <name type="scientific">Ficus carica</name>
    <name type="common">Common fig</name>
    <dbReference type="NCBI Taxonomy" id="3494"/>
    <lineage>
        <taxon>Eukaryota</taxon>
        <taxon>Viridiplantae</taxon>
        <taxon>Streptophyta</taxon>
        <taxon>Embryophyta</taxon>
        <taxon>Tracheophyta</taxon>
        <taxon>Spermatophyta</taxon>
        <taxon>Magnoliopsida</taxon>
        <taxon>eudicotyledons</taxon>
        <taxon>Gunneridae</taxon>
        <taxon>Pentapetalae</taxon>
        <taxon>rosids</taxon>
        <taxon>fabids</taxon>
        <taxon>Rosales</taxon>
        <taxon>Moraceae</taxon>
        <taxon>Ficeae</taxon>
        <taxon>Ficus</taxon>
    </lineage>
</organism>
<dbReference type="EMBL" id="BTGU01000014">
    <property type="protein sequence ID" value="GMN42296.1"/>
    <property type="molecule type" value="Genomic_DNA"/>
</dbReference>
<proteinExistence type="predicted"/>
<dbReference type="Proteomes" id="UP001187192">
    <property type="component" value="Unassembled WGS sequence"/>
</dbReference>
<feature type="compositionally biased region" description="Pro residues" evidence="1">
    <location>
        <begin position="95"/>
        <end position="112"/>
    </location>
</feature>
<evidence type="ECO:0000313" key="3">
    <source>
        <dbReference type="Proteomes" id="UP001187192"/>
    </source>
</evidence>
<comment type="caution">
    <text evidence="2">The sequence shown here is derived from an EMBL/GenBank/DDBJ whole genome shotgun (WGS) entry which is preliminary data.</text>
</comment>
<reference evidence="2" key="1">
    <citation type="submission" date="2023-07" db="EMBL/GenBank/DDBJ databases">
        <title>draft genome sequence of fig (Ficus carica).</title>
        <authorList>
            <person name="Takahashi T."/>
            <person name="Nishimura K."/>
        </authorList>
    </citation>
    <scope>NUCLEOTIDE SEQUENCE</scope>
</reference>
<protein>
    <submittedName>
        <fullName evidence="2">Uncharacterized protein</fullName>
    </submittedName>
</protein>
<name>A0AA88D4A5_FICCA</name>
<evidence type="ECO:0000313" key="2">
    <source>
        <dbReference type="EMBL" id="GMN42296.1"/>
    </source>
</evidence>
<sequence length="112" mass="12598">MERSNSPLSYNYLVEISADGHLLPVLLRHFRQGEHLLVLYIAFFPFTVIDSDIIRYVPRQFFMDNALLSITLMPHSSEMPCPPKSSTLSDNKLPPSSPTPPSTMTSPPPTHC</sequence>